<dbReference type="InterPro" id="IPR043128">
    <property type="entry name" value="Rev_trsase/Diguanyl_cyclase"/>
</dbReference>
<dbReference type="SMART" id="SM00091">
    <property type="entry name" value="PAS"/>
    <property type="match status" value="1"/>
</dbReference>
<dbReference type="SUPFAM" id="SSF55073">
    <property type="entry name" value="Nucleotide cyclase"/>
    <property type="match status" value="1"/>
</dbReference>
<dbReference type="CDD" id="cd00130">
    <property type="entry name" value="PAS"/>
    <property type="match status" value="1"/>
</dbReference>
<dbReference type="Pfam" id="PF00990">
    <property type="entry name" value="GGDEF"/>
    <property type="match status" value="1"/>
</dbReference>
<dbReference type="InterPro" id="IPR035965">
    <property type="entry name" value="PAS-like_dom_sf"/>
</dbReference>
<dbReference type="Gene3D" id="3.30.70.270">
    <property type="match status" value="1"/>
</dbReference>
<dbReference type="Gene3D" id="3.30.450.20">
    <property type="entry name" value="PAS domain"/>
    <property type="match status" value="1"/>
</dbReference>
<dbReference type="InterPro" id="IPR013767">
    <property type="entry name" value="PAS_fold"/>
</dbReference>
<evidence type="ECO:0000313" key="4">
    <source>
        <dbReference type="Proteomes" id="UP000242469"/>
    </source>
</evidence>
<dbReference type="PANTHER" id="PTHR44757:SF2">
    <property type="entry name" value="BIOFILM ARCHITECTURE MAINTENANCE PROTEIN MBAA"/>
    <property type="match status" value="1"/>
</dbReference>
<dbReference type="GO" id="GO:0006355">
    <property type="term" value="P:regulation of DNA-templated transcription"/>
    <property type="evidence" value="ECO:0007669"/>
    <property type="project" value="InterPro"/>
</dbReference>
<dbReference type="InterPro" id="IPR029787">
    <property type="entry name" value="Nucleotide_cyclase"/>
</dbReference>
<dbReference type="InterPro" id="IPR052155">
    <property type="entry name" value="Biofilm_reg_signaling"/>
</dbReference>
<feature type="domain" description="GGDEF" evidence="2">
    <location>
        <begin position="159"/>
        <end position="284"/>
    </location>
</feature>
<name>A0A1H4ED06_9GAMM</name>
<evidence type="ECO:0000313" key="3">
    <source>
        <dbReference type="EMBL" id="SEA82679.1"/>
    </source>
</evidence>
<reference evidence="4" key="1">
    <citation type="submission" date="2016-10" db="EMBL/GenBank/DDBJ databases">
        <authorList>
            <person name="Varghese N."/>
            <person name="Submissions S."/>
        </authorList>
    </citation>
    <scope>NUCLEOTIDE SEQUENCE [LARGE SCALE GENOMIC DNA]</scope>
    <source>
        <strain evidence="4">DSM 11526</strain>
    </source>
</reference>
<keyword evidence="4" id="KW-1185">Reference proteome</keyword>
<dbReference type="Proteomes" id="UP000242469">
    <property type="component" value="Unassembled WGS sequence"/>
</dbReference>
<dbReference type="OrthoDB" id="6088278at2"/>
<dbReference type="InterPro" id="IPR000160">
    <property type="entry name" value="GGDEF_dom"/>
</dbReference>
<accession>A0A1H4ED06</accession>
<dbReference type="STRING" id="1122198.SAMN02745729_10813"/>
<gene>
    <name evidence="3" type="ORF">SAMN02745729_10813</name>
</gene>
<dbReference type="RefSeq" id="WP_091826550.1">
    <property type="nucleotide sequence ID" value="NZ_FNRJ01000008.1"/>
</dbReference>
<feature type="domain" description="PAS" evidence="1">
    <location>
        <begin position="15"/>
        <end position="84"/>
    </location>
</feature>
<dbReference type="EMBL" id="FNRJ01000008">
    <property type="protein sequence ID" value="SEA82679.1"/>
    <property type="molecule type" value="Genomic_DNA"/>
</dbReference>
<dbReference type="AlphaFoldDB" id="A0A1H4ED06"/>
<dbReference type="PANTHER" id="PTHR44757">
    <property type="entry name" value="DIGUANYLATE CYCLASE DGCP"/>
    <property type="match status" value="1"/>
</dbReference>
<organism evidence="3 4">
    <name type="scientific">Marinobacterium iners DSM 11526</name>
    <dbReference type="NCBI Taxonomy" id="1122198"/>
    <lineage>
        <taxon>Bacteria</taxon>
        <taxon>Pseudomonadati</taxon>
        <taxon>Pseudomonadota</taxon>
        <taxon>Gammaproteobacteria</taxon>
        <taxon>Oceanospirillales</taxon>
        <taxon>Oceanospirillaceae</taxon>
        <taxon>Marinobacterium</taxon>
    </lineage>
</organism>
<dbReference type="InterPro" id="IPR000014">
    <property type="entry name" value="PAS"/>
</dbReference>
<dbReference type="SUPFAM" id="SSF55785">
    <property type="entry name" value="PYP-like sensor domain (PAS domain)"/>
    <property type="match status" value="1"/>
</dbReference>
<evidence type="ECO:0000259" key="2">
    <source>
        <dbReference type="PROSITE" id="PS50887"/>
    </source>
</evidence>
<dbReference type="Pfam" id="PF00989">
    <property type="entry name" value="PAS"/>
    <property type="match status" value="1"/>
</dbReference>
<dbReference type="SMART" id="SM00267">
    <property type="entry name" value="GGDEF"/>
    <property type="match status" value="1"/>
</dbReference>
<dbReference type="PROSITE" id="PS50112">
    <property type="entry name" value="PAS"/>
    <property type="match status" value="1"/>
</dbReference>
<protein>
    <submittedName>
        <fullName evidence="3">GGDEF domain-containing protein, diguanylate cyclase (C-di-GMP synthetase) or its enzymatically inactive variants</fullName>
    </submittedName>
</protein>
<evidence type="ECO:0000259" key="1">
    <source>
        <dbReference type="PROSITE" id="PS50112"/>
    </source>
</evidence>
<proteinExistence type="predicted"/>
<sequence length="284" mass="31876">MSASSTEQKTVQAVNPQHLYALMDQLPELILVLSLDGTCSWCNLAFARLTGKSREVLLGKAYPLPVLRELMVTDERKDLERWLEVPDSSPRLIRFEVTPGVGDDEAIDSVLITGRDMTPLYRLQHPLAPLSEDNLPPAADMKVRARLEHSLQRAQRAQEYVVFLSLQLSGQQPEQAEGCYNNSLRRMSQVLQEQIRKGDTLARLDSGAWLVVLEQIDCPEAIERVINKLAAALEQMQQADLPGLCINIGVAVSPDDGLTADELIDRSEQALHRSIMLEERVYYF</sequence>
<dbReference type="PROSITE" id="PS50887">
    <property type="entry name" value="GGDEF"/>
    <property type="match status" value="1"/>
</dbReference>